<dbReference type="HAMAP" id="MF_01023">
    <property type="entry name" value="HisC_aminotrans_2"/>
    <property type="match status" value="1"/>
</dbReference>
<dbReference type="InterPro" id="IPR015424">
    <property type="entry name" value="PyrdxlP-dep_Trfase"/>
</dbReference>
<evidence type="ECO:0000256" key="10">
    <source>
        <dbReference type="ARBA" id="ARBA00047481"/>
    </source>
</evidence>
<keyword evidence="14" id="KW-1185">Reference proteome</keyword>
<dbReference type="EMBL" id="SRMF01000011">
    <property type="protein sequence ID" value="TGG90767.1"/>
    <property type="molecule type" value="Genomic_DNA"/>
</dbReference>
<dbReference type="SUPFAM" id="SSF53383">
    <property type="entry name" value="PLP-dependent transferases"/>
    <property type="match status" value="1"/>
</dbReference>
<dbReference type="Gene3D" id="3.40.640.10">
    <property type="entry name" value="Type I PLP-dependent aspartate aminotransferase-like (Major domain)"/>
    <property type="match status" value="1"/>
</dbReference>
<dbReference type="Proteomes" id="UP000297475">
    <property type="component" value="Unassembled WGS sequence"/>
</dbReference>
<comment type="caution">
    <text evidence="13">The sequence shown here is derived from an EMBL/GenBank/DDBJ whole genome shotgun (WGS) entry which is preliminary data.</text>
</comment>
<dbReference type="GO" id="GO:0030170">
    <property type="term" value="F:pyridoxal phosphate binding"/>
    <property type="evidence" value="ECO:0007669"/>
    <property type="project" value="InterPro"/>
</dbReference>
<organism evidence="13 14">
    <name type="scientific">Natronospirillum operosum</name>
    <dbReference type="NCBI Taxonomy" id="2759953"/>
    <lineage>
        <taxon>Bacteria</taxon>
        <taxon>Pseudomonadati</taxon>
        <taxon>Pseudomonadota</taxon>
        <taxon>Gammaproteobacteria</taxon>
        <taxon>Oceanospirillales</taxon>
        <taxon>Natronospirillaceae</taxon>
        <taxon>Natronospirillum</taxon>
    </lineage>
</organism>
<evidence type="ECO:0000256" key="5">
    <source>
        <dbReference type="ARBA" id="ARBA00022576"/>
    </source>
</evidence>
<dbReference type="InterPro" id="IPR005861">
    <property type="entry name" value="HisP_aminotrans"/>
</dbReference>
<dbReference type="InterPro" id="IPR015422">
    <property type="entry name" value="PyrdxlP-dep_Trfase_small"/>
</dbReference>
<evidence type="ECO:0000256" key="7">
    <source>
        <dbReference type="ARBA" id="ARBA00022679"/>
    </source>
</evidence>
<dbReference type="AlphaFoldDB" id="A0A4Z0W9E4"/>
<dbReference type="OrthoDB" id="9809616at2"/>
<dbReference type="UniPathway" id="UPA00031">
    <property type="reaction ID" value="UER00012"/>
</dbReference>
<dbReference type="CDD" id="cd00609">
    <property type="entry name" value="AAT_like"/>
    <property type="match status" value="1"/>
</dbReference>
<protein>
    <recommendedName>
        <fullName evidence="11">Histidinol-phosphate aminotransferase</fullName>
        <ecNumber evidence="11">2.6.1.9</ecNumber>
    </recommendedName>
    <alternativeName>
        <fullName evidence="11">Imidazole acetol-phosphate transaminase</fullName>
    </alternativeName>
</protein>
<comment type="subunit">
    <text evidence="4 11">Homodimer.</text>
</comment>
<keyword evidence="9 11" id="KW-0368">Histidine biosynthesis</keyword>
<reference evidence="13 14" key="1">
    <citation type="submission" date="2019-04" db="EMBL/GenBank/DDBJ databases">
        <title>Natronospirillum operosus gen. nov., sp. nov., a haloalkaliphilic satellite isolated from decaying biomass of laboratory culture of cyanobacterium Geitlerinema sp. and proposal of Natronospirillaceae fam. nov. and Saccharospirillaceae fam. nov.</title>
        <authorList>
            <person name="Kevbrin V."/>
            <person name="Boltyanskaya Y."/>
            <person name="Koziaeva V."/>
            <person name="Grouzdev D.S."/>
            <person name="Park M."/>
            <person name="Cho J."/>
        </authorList>
    </citation>
    <scope>NUCLEOTIDE SEQUENCE [LARGE SCALE GENOMIC DNA]</scope>
    <source>
        <strain evidence="13 14">G-116</strain>
    </source>
</reference>
<comment type="similarity">
    <text evidence="3 11">Belongs to the class-II pyridoxal-phosphate-dependent aminotransferase family. Histidinol-phosphate aminotransferase subfamily.</text>
</comment>
<comment type="pathway">
    <text evidence="2 11">Amino-acid biosynthesis; L-histidine biosynthesis; L-histidine from 5-phospho-alpha-D-ribose 1-diphosphate: step 7/9.</text>
</comment>
<dbReference type="RefSeq" id="WP_135484647.1">
    <property type="nucleotide sequence ID" value="NZ_SRMF01000011.1"/>
</dbReference>
<dbReference type="PANTHER" id="PTHR42885:SF2">
    <property type="entry name" value="HISTIDINOL-PHOSPHATE AMINOTRANSFERASE"/>
    <property type="match status" value="1"/>
</dbReference>
<keyword evidence="5 11" id="KW-0032">Aminotransferase</keyword>
<evidence type="ECO:0000256" key="11">
    <source>
        <dbReference type="HAMAP-Rule" id="MF_01023"/>
    </source>
</evidence>
<evidence type="ECO:0000256" key="6">
    <source>
        <dbReference type="ARBA" id="ARBA00022605"/>
    </source>
</evidence>
<comment type="cofactor">
    <cofactor evidence="1 11">
        <name>pyridoxal 5'-phosphate</name>
        <dbReference type="ChEBI" id="CHEBI:597326"/>
    </cofactor>
</comment>
<evidence type="ECO:0000313" key="13">
    <source>
        <dbReference type="EMBL" id="TGG90767.1"/>
    </source>
</evidence>
<evidence type="ECO:0000256" key="8">
    <source>
        <dbReference type="ARBA" id="ARBA00022898"/>
    </source>
</evidence>
<dbReference type="InterPro" id="IPR004839">
    <property type="entry name" value="Aminotransferase_I/II_large"/>
</dbReference>
<dbReference type="GO" id="GO:0004400">
    <property type="term" value="F:histidinol-phosphate transaminase activity"/>
    <property type="evidence" value="ECO:0007669"/>
    <property type="project" value="UniProtKB-UniRule"/>
</dbReference>
<accession>A0A4Z0W9E4</accession>
<keyword evidence="8 11" id="KW-0663">Pyridoxal phosphate</keyword>
<keyword evidence="6 11" id="KW-0028">Amino-acid biosynthesis</keyword>
<evidence type="ECO:0000256" key="2">
    <source>
        <dbReference type="ARBA" id="ARBA00005011"/>
    </source>
</evidence>
<evidence type="ECO:0000256" key="4">
    <source>
        <dbReference type="ARBA" id="ARBA00011738"/>
    </source>
</evidence>
<evidence type="ECO:0000313" key="14">
    <source>
        <dbReference type="Proteomes" id="UP000297475"/>
    </source>
</evidence>
<evidence type="ECO:0000256" key="3">
    <source>
        <dbReference type="ARBA" id="ARBA00007970"/>
    </source>
</evidence>
<feature type="modified residue" description="N6-(pyridoxal phosphate)lysine" evidence="11">
    <location>
        <position position="227"/>
    </location>
</feature>
<dbReference type="PANTHER" id="PTHR42885">
    <property type="entry name" value="HISTIDINOL-PHOSPHATE AMINOTRANSFERASE-RELATED"/>
    <property type="match status" value="1"/>
</dbReference>
<evidence type="ECO:0000259" key="12">
    <source>
        <dbReference type="Pfam" id="PF00155"/>
    </source>
</evidence>
<dbReference type="GO" id="GO:0000105">
    <property type="term" value="P:L-histidine biosynthetic process"/>
    <property type="evidence" value="ECO:0007669"/>
    <property type="project" value="UniProtKB-UniRule"/>
</dbReference>
<evidence type="ECO:0000256" key="1">
    <source>
        <dbReference type="ARBA" id="ARBA00001933"/>
    </source>
</evidence>
<evidence type="ECO:0000256" key="9">
    <source>
        <dbReference type="ARBA" id="ARBA00023102"/>
    </source>
</evidence>
<dbReference type="EC" id="2.6.1.9" evidence="11"/>
<gene>
    <name evidence="11" type="primary">hisC</name>
    <name evidence="13" type="ORF">E4656_17685</name>
</gene>
<name>A0A4Z0W9E4_9GAMM</name>
<feature type="domain" description="Aminotransferase class I/classII large" evidence="12">
    <location>
        <begin position="37"/>
        <end position="363"/>
    </location>
</feature>
<comment type="catalytic activity">
    <reaction evidence="10 11">
        <text>L-histidinol phosphate + 2-oxoglutarate = 3-(imidazol-4-yl)-2-oxopropyl phosphate + L-glutamate</text>
        <dbReference type="Rhea" id="RHEA:23744"/>
        <dbReference type="ChEBI" id="CHEBI:16810"/>
        <dbReference type="ChEBI" id="CHEBI:29985"/>
        <dbReference type="ChEBI" id="CHEBI:57766"/>
        <dbReference type="ChEBI" id="CHEBI:57980"/>
        <dbReference type="EC" id="2.6.1.9"/>
    </reaction>
</comment>
<dbReference type="Gene3D" id="3.90.1150.10">
    <property type="entry name" value="Aspartate Aminotransferase, domain 1"/>
    <property type="match status" value="1"/>
</dbReference>
<sequence length="368" mass="41425">MTAHRLDSDQLERQIERWIRPDIQRQKAYPVPSAAGLIKLDAMENPYIWPEDMRLAWADTLREVALNRYPSAAADELKADLRARFGLRAEYDLLLGNGSDEIIQLIMMAVSGPDRVVMAPQPGFVMFRMIAGFLHLDFVGVDLDANFELDMPKLLQTIEAEQPAVIFLAQPNNPTGNLWGTEQLRRVIEAAPGLVVIDEAYTAFTEADYLYLLDDYEHLLIMRTLSKVGLAGLRLGVLMGRPAWLEQIDKLRLPYNINVLTQASARFALDHYDVLAEQTARICSERERLYKALQALPLEKVWPSEANFLLVRTPEGRARAWFDQCRAEGVLVKCLDGSHPLLRDCLRLTVGTPEENAALLAALSTCPA</sequence>
<proteinExistence type="inferred from homology"/>
<keyword evidence="7 11" id="KW-0808">Transferase</keyword>
<dbReference type="NCBIfam" id="TIGR01141">
    <property type="entry name" value="hisC"/>
    <property type="match status" value="1"/>
</dbReference>
<dbReference type="Pfam" id="PF00155">
    <property type="entry name" value="Aminotran_1_2"/>
    <property type="match status" value="1"/>
</dbReference>
<dbReference type="InterPro" id="IPR015421">
    <property type="entry name" value="PyrdxlP-dep_Trfase_major"/>
</dbReference>